<evidence type="ECO:0000313" key="4">
    <source>
        <dbReference type="Proteomes" id="UP000195963"/>
    </source>
</evidence>
<protein>
    <submittedName>
        <fullName evidence="3">Uncharacterized protein</fullName>
    </submittedName>
</protein>
<sequence>MKKLLAVSVLMLSSMSVMAAPQATQGGFNGPTEAAPLVQPQGGFNGPSAVPVLTTVKAASHADDNAAVELTGHIISSVGKEDYMFKDVTGEIKVEIDNKDWRGVTVTPTTKVIIRGEVDKDWTVRTVDVDTVTIAK</sequence>
<feature type="signal peptide" evidence="2">
    <location>
        <begin position="1"/>
        <end position="19"/>
    </location>
</feature>
<dbReference type="InterPro" id="IPR036700">
    <property type="entry name" value="BOBF_sf"/>
</dbReference>
<proteinExistence type="predicted"/>
<dbReference type="RefSeq" id="WP_087844741.1">
    <property type="nucleotide sequence ID" value="NZ_FYAK01000002.1"/>
</dbReference>
<dbReference type="Proteomes" id="UP000195963">
    <property type="component" value="Unassembled WGS sequence"/>
</dbReference>
<dbReference type="NCBIfam" id="NF033674">
    <property type="entry name" value="stress_OB_fold"/>
    <property type="match status" value="1"/>
</dbReference>
<dbReference type="AlphaFoldDB" id="A0A1Y6MEW1"/>
<evidence type="ECO:0000313" key="3">
    <source>
        <dbReference type="EMBL" id="SMY34459.1"/>
    </source>
</evidence>
<name>A0A1Y6MEW1_9GAMM</name>
<dbReference type="Gene3D" id="2.40.50.200">
    <property type="entry name" value="Bacterial OB-fold"/>
    <property type="match status" value="1"/>
</dbReference>
<keyword evidence="4" id="KW-1185">Reference proteome</keyword>
<dbReference type="EMBL" id="FYAK01000002">
    <property type="protein sequence ID" value="SMY34459.1"/>
    <property type="molecule type" value="Genomic_DNA"/>
</dbReference>
<dbReference type="Pfam" id="PF04076">
    <property type="entry name" value="BOF"/>
    <property type="match status" value="1"/>
</dbReference>
<dbReference type="PANTHER" id="PTHR36571:SF1">
    <property type="entry name" value="PROTEIN YGIW"/>
    <property type="match status" value="1"/>
</dbReference>
<evidence type="ECO:0000256" key="2">
    <source>
        <dbReference type="SAM" id="SignalP"/>
    </source>
</evidence>
<accession>A0A1Y6MEW1</accession>
<reference evidence="4" key="1">
    <citation type="submission" date="2017-06" db="EMBL/GenBank/DDBJ databases">
        <authorList>
            <person name="Rodrigo-Torres L."/>
            <person name="Arahal R.D."/>
            <person name="Lucena T."/>
        </authorList>
    </citation>
    <scope>NUCLEOTIDE SEQUENCE [LARGE SCALE GENOMIC DNA]</scope>
    <source>
        <strain evidence="4">CECT 9190</strain>
    </source>
</reference>
<dbReference type="PANTHER" id="PTHR36571">
    <property type="entry name" value="PROTEIN YGIW"/>
    <property type="match status" value="1"/>
</dbReference>
<gene>
    <name evidence="3" type="ORF">PMAL9190_01679</name>
</gene>
<keyword evidence="1 2" id="KW-0732">Signal</keyword>
<dbReference type="SUPFAM" id="SSF101756">
    <property type="entry name" value="Hypothetical protein YgiW"/>
    <property type="match status" value="1"/>
</dbReference>
<dbReference type="InterPro" id="IPR005220">
    <property type="entry name" value="CarO-like"/>
</dbReference>
<feature type="chain" id="PRO_5013300577" evidence="2">
    <location>
        <begin position="20"/>
        <end position="136"/>
    </location>
</feature>
<organism evidence="3 4">
    <name type="scientific">Photobacterium malacitanum</name>
    <dbReference type="NCBI Taxonomy" id="2204294"/>
    <lineage>
        <taxon>Bacteria</taxon>
        <taxon>Pseudomonadati</taxon>
        <taxon>Pseudomonadota</taxon>
        <taxon>Gammaproteobacteria</taxon>
        <taxon>Vibrionales</taxon>
        <taxon>Vibrionaceae</taxon>
        <taxon>Photobacterium</taxon>
    </lineage>
</organism>
<evidence type="ECO:0000256" key="1">
    <source>
        <dbReference type="ARBA" id="ARBA00022729"/>
    </source>
</evidence>